<dbReference type="RefSeq" id="WP_411915419.1">
    <property type="nucleotide sequence ID" value="NZ_BAAFSF010000001.1"/>
</dbReference>
<evidence type="ECO:0008006" key="3">
    <source>
        <dbReference type="Google" id="ProtNLM"/>
    </source>
</evidence>
<organism evidence="1 2">
    <name type="scientific">Porphyromonas miyakawae</name>
    <dbReference type="NCBI Taxonomy" id="3137470"/>
    <lineage>
        <taxon>Bacteria</taxon>
        <taxon>Pseudomonadati</taxon>
        <taxon>Bacteroidota</taxon>
        <taxon>Bacteroidia</taxon>
        <taxon>Bacteroidales</taxon>
        <taxon>Porphyromonadaceae</taxon>
        <taxon>Porphyromonas</taxon>
    </lineage>
</organism>
<protein>
    <recommendedName>
        <fullName evidence="3">Helix-turn-helix</fullName>
    </recommendedName>
</protein>
<evidence type="ECO:0000313" key="2">
    <source>
        <dbReference type="Proteomes" id="UP001628220"/>
    </source>
</evidence>
<dbReference type="InterPro" id="IPR001387">
    <property type="entry name" value="Cro/C1-type_HTH"/>
</dbReference>
<evidence type="ECO:0000313" key="1">
    <source>
        <dbReference type="EMBL" id="GAB1251615.1"/>
    </source>
</evidence>
<name>A0ABQ0E1M0_9PORP</name>
<dbReference type="EMBL" id="BAAFSF010000001">
    <property type="protein sequence ID" value="GAB1251615.1"/>
    <property type="molecule type" value="Genomic_DNA"/>
</dbReference>
<reference evidence="1 2" key="1">
    <citation type="journal article" date="2025" name="Int. J. Syst. Evol. Microbiol.">
        <title>Desulfovibrio falkowii sp. nov., Porphyromonas miyakawae sp. nov., Mediterraneibacter flintii sp. nov. and Owariibacterium komagatae gen. nov., sp. nov., isolated from human faeces.</title>
        <authorList>
            <person name="Hamaguchi T."/>
            <person name="Ohara M."/>
            <person name="Hisatomi A."/>
            <person name="Sekiguchi K."/>
            <person name="Takeda J.I."/>
            <person name="Ueyama J."/>
            <person name="Ito M."/>
            <person name="Nishiwaki H."/>
            <person name="Ogi T."/>
            <person name="Hirayama M."/>
            <person name="Ohkuma M."/>
            <person name="Sakamoto M."/>
            <person name="Ohno K."/>
        </authorList>
    </citation>
    <scope>NUCLEOTIDE SEQUENCE [LARGE SCALE GENOMIC DNA]</scope>
    <source>
        <strain evidence="1 2">13CB11C</strain>
    </source>
</reference>
<comment type="caution">
    <text evidence="1">The sequence shown here is derived from an EMBL/GenBank/DDBJ whole genome shotgun (WGS) entry which is preliminary data.</text>
</comment>
<dbReference type="Gene3D" id="1.10.260.40">
    <property type="entry name" value="lambda repressor-like DNA-binding domains"/>
    <property type="match status" value="1"/>
</dbReference>
<dbReference type="SUPFAM" id="SSF47413">
    <property type="entry name" value="lambda repressor-like DNA-binding domains"/>
    <property type="match status" value="1"/>
</dbReference>
<accession>A0ABQ0E1M0</accession>
<dbReference type="InterPro" id="IPR010982">
    <property type="entry name" value="Lambda_DNA-bd_dom_sf"/>
</dbReference>
<dbReference type="CDD" id="cd00093">
    <property type="entry name" value="HTH_XRE"/>
    <property type="match status" value="1"/>
</dbReference>
<sequence length="166" mass="18497">MNEQLPIDNEAIRIRLKEMIDTLGIGNTGFANSADITPSVVSNIMNGKSNITFDTLNKVLTAYPDWERDWLLFGEGTPLVAPKDHNADKTVKASESNLELTLSNPSPSQPIIDNAALRSIIEDVTQKAVHALREELLESNQKEIIEIRVFYSDGSYETFPGKQHRS</sequence>
<keyword evidence="2" id="KW-1185">Reference proteome</keyword>
<gene>
    <name evidence="1" type="ORF">Tsumi_07190</name>
</gene>
<proteinExistence type="predicted"/>
<dbReference type="Proteomes" id="UP001628220">
    <property type="component" value="Unassembled WGS sequence"/>
</dbReference>